<keyword evidence="4" id="KW-1185">Reference proteome</keyword>
<keyword evidence="2" id="KW-1133">Transmembrane helix</keyword>
<keyword evidence="2" id="KW-0472">Membrane</keyword>
<name>A0AAD6J6R4_DREDA</name>
<proteinExistence type="predicted"/>
<evidence type="ECO:0000256" key="2">
    <source>
        <dbReference type="SAM" id="Phobius"/>
    </source>
</evidence>
<evidence type="ECO:0000313" key="3">
    <source>
        <dbReference type="EMBL" id="KAJ6264435.1"/>
    </source>
</evidence>
<feature type="transmembrane region" description="Helical" evidence="2">
    <location>
        <begin position="124"/>
        <end position="146"/>
    </location>
</feature>
<protein>
    <submittedName>
        <fullName evidence="3">Uncharacterized protein</fullName>
    </submittedName>
</protein>
<organism evidence="3 4">
    <name type="scientific">Drechslerella dactyloides</name>
    <name type="common">Nematode-trapping fungus</name>
    <name type="synonym">Arthrobotrys dactyloides</name>
    <dbReference type="NCBI Taxonomy" id="74499"/>
    <lineage>
        <taxon>Eukaryota</taxon>
        <taxon>Fungi</taxon>
        <taxon>Dikarya</taxon>
        <taxon>Ascomycota</taxon>
        <taxon>Pezizomycotina</taxon>
        <taxon>Orbiliomycetes</taxon>
        <taxon>Orbiliales</taxon>
        <taxon>Orbiliaceae</taxon>
        <taxon>Drechslerella</taxon>
    </lineage>
</organism>
<feature type="region of interest" description="Disordered" evidence="1">
    <location>
        <begin position="77"/>
        <end position="99"/>
    </location>
</feature>
<evidence type="ECO:0000313" key="4">
    <source>
        <dbReference type="Proteomes" id="UP001221413"/>
    </source>
</evidence>
<feature type="compositionally biased region" description="Low complexity" evidence="1">
    <location>
        <begin position="45"/>
        <end position="58"/>
    </location>
</feature>
<reference evidence="3" key="1">
    <citation type="submission" date="2023-01" db="EMBL/GenBank/DDBJ databases">
        <title>The chitinases involved in constricting ring structure development in the nematode-trapping fungus Drechslerella dactyloides.</title>
        <authorList>
            <person name="Wang R."/>
            <person name="Zhang L."/>
            <person name="Tang P."/>
            <person name="Li S."/>
            <person name="Liang L."/>
        </authorList>
    </citation>
    <scope>NUCLEOTIDE SEQUENCE</scope>
    <source>
        <strain evidence="3">YMF1.00031</strain>
    </source>
</reference>
<dbReference type="AlphaFoldDB" id="A0AAD6J6R4"/>
<dbReference type="EMBL" id="JAQGDS010000001">
    <property type="protein sequence ID" value="KAJ6264435.1"/>
    <property type="molecule type" value="Genomic_DNA"/>
</dbReference>
<dbReference type="Proteomes" id="UP001221413">
    <property type="component" value="Unassembled WGS sequence"/>
</dbReference>
<gene>
    <name evidence="3" type="ORF">Dda_0581</name>
</gene>
<sequence>MPYSSMITRPISLAVEPDRDREWRPVLPRLSIGPLDLGLDGSKRPPSSAATVASSVLPTTPPPAYFKLGTGSLEKQRGYLTPPHAQVRGSSESSTDGDIESVYEVQERSSFITRMQTNQRIRMLAILLISFLIVAGIAIAVVLMLAKKK</sequence>
<feature type="region of interest" description="Disordered" evidence="1">
    <location>
        <begin position="37"/>
        <end position="59"/>
    </location>
</feature>
<accession>A0AAD6J6R4</accession>
<evidence type="ECO:0000256" key="1">
    <source>
        <dbReference type="SAM" id="MobiDB-lite"/>
    </source>
</evidence>
<comment type="caution">
    <text evidence="3">The sequence shown here is derived from an EMBL/GenBank/DDBJ whole genome shotgun (WGS) entry which is preliminary data.</text>
</comment>
<keyword evidence="2" id="KW-0812">Transmembrane</keyword>